<keyword evidence="1" id="KW-1133">Transmembrane helix</keyword>
<protein>
    <submittedName>
        <fullName evidence="2">Uncharacterized protein</fullName>
    </submittedName>
</protein>
<dbReference type="EMBL" id="AP018732">
    <property type="protein sequence ID" value="BBE42263.1"/>
    <property type="molecule type" value="Genomic_DNA"/>
</dbReference>
<feature type="transmembrane region" description="Helical" evidence="1">
    <location>
        <begin position="43"/>
        <end position="61"/>
    </location>
</feature>
<keyword evidence="3" id="KW-1185">Reference proteome</keyword>
<sequence length="97" mass="10542">MSEGAKGTSRGRDVDLLVVSAIVWTVVGAAAVAMVAYGGIGGIVFAFVALVVAVTSWSRVMRDRAHPRADRDVEEELLREISDLRKSLEELRKSLEE</sequence>
<dbReference type="KEGG" id="ccai:NAS2_0874"/>
<dbReference type="RefSeq" id="WP_174448514.1">
    <property type="nucleotide sequence ID" value="NZ_AP018732.1"/>
</dbReference>
<dbReference type="AlphaFoldDB" id="A0A4P2VFK2"/>
<reference evidence="2 3" key="1">
    <citation type="journal article" date="2019" name="ISME J.">
        <title>Isolation and characterization of a thermophilic sulfur- and iron-reducing thaumarchaeote from a terrestrial acidic hot spring.</title>
        <authorList>
            <person name="Kato S."/>
            <person name="Itoh T."/>
            <person name="Yuki M."/>
            <person name="Nagamori M."/>
            <person name="Ohnishi M."/>
            <person name="Uematsu K."/>
            <person name="Suzuki K."/>
            <person name="Takashina T."/>
            <person name="Ohkuma M."/>
        </authorList>
    </citation>
    <scope>NUCLEOTIDE SEQUENCE [LARGE SCALE GENOMIC DNA]</scope>
    <source>
        <strain evidence="2 3">NAS-02</strain>
    </source>
</reference>
<evidence type="ECO:0000313" key="3">
    <source>
        <dbReference type="Proteomes" id="UP000509448"/>
    </source>
</evidence>
<name>A0A4P2VFK2_9ARCH</name>
<proteinExistence type="predicted"/>
<keyword evidence="1" id="KW-0472">Membrane</keyword>
<keyword evidence="1" id="KW-0812">Transmembrane</keyword>
<feature type="transmembrane region" description="Helical" evidence="1">
    <location>
        <begin position="16"/>
        <end position="37"/>
    </location>
</feature>
<dbReference type="Proteomes" id="UP000509448">
    <property type="component" value="Chromosome"/>
</dbReference>
<accession>A0A4P2VFK2</accession>
<dbReference type="GeneID" id="55584684"/>
<organism evidence="2 3">
    <name type="scientific">Conexivisphaera calida</name>
    <dbReference type="NCBI Taxonomy" id="1874277"/>
    <lineage>
        <taxon>Archaea</taxon>
        <taxon>Nitrososphaerota</taxon>
        <taxon>Conexivisphaeria</taxon>
        <taxon>Conexivisphaerales</taxon>
        <taxon>Conexivisphaeraceae</taxon>
        <taxon>Conexivisphaera</taxon>
    </lineage>
</organism>
<evidence type="ECO:0000256" key="1">
    <source>
        <dbReference type="SAM" id="Phobius"/>
    </source>
</evidence>
<gene>
    <name evidence="2" type="ORF">NAS2_0874</name>
</gene>
<evidence type="ECO:0000313" key="2">
    <source>
        <dbReference type="EMBL" id="BBE42263.1"/>
    </source>
</evidence>